<proteinExistence type="inferred from homology"/>
<dbReference type="Pfam" id="PF00201">
    <property type="entry name" value="UDPGT"/>
    <property type="match status" value="1"/>
</dbReference>
<dbReference type="PANTHER" id="PTHR11926">
    <property type="entry name" value="GLUCOSYL/GLUCURONOSYL TRANSFERASES"/>
    <property type="match status" value="1"/>
</dbReference>
<dbReference type="CDD" id="cd03784">
    <property type="entry name" value="GT1_Gtf-like"/>
    <property type="match status" value="1"/>
</dbReference>
<reference evidence="4 5" key="1">
    <citation type="journal article" date="2022" name="Cell">
        <title>Repeat-based holocentromeres influence genome architecture and karyotype evolution.</title>
        <authorList>
            <person name="Hofstatter P.G."/>
            <person name="Thangavel G."/>
            <person name="Lux T."/>
            <person name="Neumann P."/>
            <person name="Vondrak T."/>
            <person name="Novak P."/>
            <person name="Zhang M."/>
            <person name="Costa L."/>
            <person name="Castellani M."/>
            <person name="Scott A."/>
            <person name="Toegelov H."/>
            <person name="Fuchs J."/>
            <person name="Mata-Sucre Y."/>
            <person name="Dias Y."/>
            <person name="Vanzela A.L.L."/>
            <person name="Huettel B."/>
            <person name="Almeida C.C.S."/>
            <person name="Simkova H."/>
            <person name="Souza G."/>
            <person name="Pedrosa-Harand A."/>
            <person name="Macas J."/>
            <person name="Mayer K.F.X."/>
            <person name="Houben A."/>
            <person name="Marques A."/>
        </authorList>
    </citation>
    <scope>NUCLEOTIDE SEQUENCE [LARGE SCALE GENOMIC DNA]</scope>
    <source>
        <strain evidence="4">RhyTen1mFocal</strain>
    </source>
</reference>
<accession>A0AAD5ZQJ0</accession>
<name>A0AAD5ZQJ0_9POAL</name>
<evidence type="ECO:0000313" key="4">
    <source>
        <dbReference type="EMBL" id="KAJ3702229.1"/>
    </source>
</evidence>
<dbReference type="EMBL" id="JAMRDG010000001">
    <property type="protein sequence ID" value="KAJ3702229.1"/>
    <property type="molecule type" value="Genomic_DNA"/>
</dbReference>
<sequence length="261" mass="29495">MERLSKASAIIFNTFDELENPVLNAIKSILRTPIYTIGPSRLLANQIVSSSSVKSMGSNLWIEQPGCLEWLEGRDAQSVVYVNFGSITVLTNEQLVEFAWGLANSSYEFIWIIRPDLVRGNNAVLPPELLEKINDRSLLASWCPQEAVLRHKAIGAFLTHCGWNSVLESIYNGVPMLCWPFFADHPTICWCTCTKWEVGMEIDSVVKREEIERLIRKIMKGEEGKKMKEKAMEWKGSAIRATNPGGSSFVNFQRLLEEVLV</sequence>
<dbReference type="GO" id="GO:0080044">
    <property type="term" value="F:quercetin 7-O-glucosyltransferase activity"/>
    <property type="evidence" value="ECO:0007669"/>
    <property type="project" value="TreeGrafter"/>
</dbReference>
<comment type="caution">
    <text evidence="4">The sequence shown here is derived from an EMBL/GenBank/DDBJ whole genome shotgun (WGS) entry which is preliminary data.</text>
</comment>
<dbReference type="Proteomes" id="UP001210211">
    <property type="component" value="Unassembled WGS sequence"/>
</dbReference>
<keyword evidence="5" id="KW-1185">Reference proteome</keyword>
<dbReference type="InterPro" id="IPR002213">
    <property type="entry name" value="UDP_glucos_trans"/>
</dbReference>
<dbReference type="AlphaFoldDB" id="A0AAD5ZQJ0"/>
<evidence type="ECO:0000313" key="5">
    <source>
        <dbReference type="Proteomes" id="UP001210211"/>
    </source>
</evidence>
<gene>
    <name evidence="4" type="ORF">LUZ61_005934</name>
</gene>
<protein>
    <recommendedName>
        <fullName evidence="6">UDP-glycosyltransferases domain-containing protein</fullName>
    </recommendedName>
</protein>
<dbReference type="PROSITE" id="PS00375">
    <property type="entry name" value="UDPGT"/>
    <property type="match status" value="1"/>
</dbReference>
<keyword evidence="2 3" id="KW-0808">Transferase</keyword>
<dbReference type="InterPro" id="IPR035595">
    <property type="entry name" value="UDP_glycos_trans_CS"/>
</dbReference>
<evidence type="ECO:0000256" key="2">
    <source>
        <dbReference type="ARBA" id="ARBA00022679"/>
    </source>
</evidence>
<dbReference type="SUPFAM" id="SSF53756">
    <property type="entry name" value="UDP-Glycosyltransferase/glycogen phosphorylase"/>
    <property type="match status" value="1"/>
</dbReference>
<dbReference type="FunFam" id="3.40.50.2000:FF:000027">
    <property type="entry name" value="Glycosyltransferase"/>
    <property type="match status" value="1"/>
</dbReference>
<evidence type="ECO:0000256" key="3">
    <source>
        <dbReference type="RuleBase" id="RU003718"/>
    </source>
</evidence>
<comment type="similarity">
    <text evidence="1 3">Belongs to the UDP-glycosyltransferase family.</text>
</comment>
<evidence type="ECO:0000256" key="1">
    <source>
        <dbReference type="ARBA" id="ARBA00009995"/>
    </source>
</evidence>
<dbReference type="Gene3D" id="3.40.50.2000">
    <property type="entry name" value="Glycogen Phosphorylase B"/>
    <property type="match status" value="2"/>
</dbReference>
<dbReference type="PANTHER" id="PTHR11926:SF774">
    <property type="entry name" value="UDP-GLYCOSYLTRANSFERASE 85A1-RELATED"/>
    <property type="match status" value="1"/>
</dbReference>
<keyword evidence="3" id="KW-0328">Glycosyltransferase</keyword>
<organism evidence="4 5">
    <name type="scientific">Rhynchospora tenuis</name>
    <dbReference type="NCBI Taxonomy" id="198213"/>
    <lineage>
        <taxon>Eukaryota</taxon>
        <taxon>Viridiplantae</taxon>
        <taxon>Streptophyta</taxon>
        <taxon>Embryophyta</taxon>
        <taxon>Tracheophyta</taxon>
        <taxon>Spermatophyta</taxon>
        <taxon>Magnoliopsida</taxon>
        <taxon>Liliopsida</taxon>
        <taxon>Poales</taxon>
        <taxon>Cyperaceae</taxon>
        <taxon>Cyperoideae</taxon>
        <taxon>Rhynchosporeae</taxon>
        <taxon>Rhynchospora</taxon>
    </lineage>
</organism>
<evidence type="ECO:0008006" key="6">
    <source>
        <dbReference type="Google" id="ProtNLM"/>
    </source>
</evidence>
<dbReference type="GO" id="GO:0080043">
    <property type="term" value="F:quercetin 3-O-glucosyltransferase activity"/>
    <property type="evidence" value="ECO:0007669"/>
    <property type="project" value="TreeGrafter"/>
</dbReference>